<dbReference type="EC" id="7.2.2.11" evidence="13"/>
<evidence type="ECO:0000256" key="7">
    <source>
        <dbReference type="ARBA" id="ARBA00022840"/>
    </source>
</evidence>
<dbReference type="SUPFAM" id="SSF52540">
    <property type="entry name" value="P-loop containing nucleoside triphosphate hydrolases"/>
    <property type="match status" value="1"/>
</dbReference>
<dbReference type="Pfam" id="PF00005">
    <property type="entry name" value="ABC_tran"/>
    <property type="match status" value="1"/>
</dbReference>
<name>A0A4S5BF73_BIFLI</name>
<evidence type="ECO:0000256" key="2">
    <source>
        <dbReference type="ARBA" id="ARBA00005417"/>
    </source>
</evidence>
<feature type="region of interest" description="Disordered" evidence="16">
    <location>
        <begin position="1"/>
        <end position="26"/>
    </location>
</feature>
<evidence type="ECO:0000313" key="18">
    <source>
        <dbReference type="EMBL" id="THJ29373.1"/>
    </source>
</evidence>
<proteinExistence type="inferred from homology"/>
<comment type="catalytic activity">
    <reaction evidence="15">
        <text>Ni(2+)(out) + ATP + H2O = Ni(2+)(in) + ADP + phosphate + H(+)</text>
        <dbReference type="Rhea" id="RHEA:15557"/>
        <dbReference type="ChEBI" id="CHEBI:15377"/>
        <dbReference type="ChEBI" id="CHEBI:15378"/>
        <dbReference type="ChEBI" id="CHEBI:30616"/>
        <dbReference type="ChEBI" id="CHEBI:43474"/>
        <dbReference type="ChEBI" id="CHEBI:49786"/>
        <dbReference type="ChEBI" id="CHEBI:456216"/>
        <dbReference type="EC" id="7.2.2.11"/>
    </reaction>
    <physiologicalReaction direction="left-to-right" evidence="15">
        <dbReference type="Rhea" id="RHEA:15558"/>
    </physiologicalReaction>
</comment>
<sequence length="319" mass="34964">MFRREGGTMTFRIDSPQSENPGTGDIPVVETRGLSVTFHTTYGDVQAVRGVDLTIRRGEVCGLVGESGAGKSALMRTIADIQPYGTHCTVEGEMFIDGVDFRALKPRERRRFVSDKVGLIFQDPLRSLNPSYRIGAQLTESLTNAADRLSRADRRERGLRMLKATGFNNPKDVWSRFPSQLSGGQRQRIGIGAAAIARPPLLIGDEPTTALDTTVQRQVLDVLDDIRAKSNSAFLLVTHDIDVAAERCDTIAVMRHGVIVETGPVEQIIEHPRNPYTRALLACKPKLDGPQLRRLPTVDMEMKTADGGESKSSGGESHD</sequence>
<evidence type="ECO:0000256" key="9">
    <source>
        <dbReference type="ARBA" id="ARBA00023065"/>
    </source>
</evidence>
<dbReference type="EMBL" id="SSWL01000009">
    <property type="protein sequence ID" value="THJ29373.1"/>
    <property type="molecule type" value="Genomic_DNA"/>
</dbReference>
<dbReference type="InterPro" id="IPR027417">
    <property type="entry name" value="P-loop_NTPase"/>
</dbReference>
<comment type="similarity">
    <text evidence="2">Belongs to the ABC transporter superfamily.</text>
</comment>
<dbReference type="PANTHER" id="PTHR43297">
    <property type="entry name" value="OLIGOPEPTIDE TRANSPORT ATP-BINDING PROTEIN APPD"/>
    <property type="match status" value="1"/>
</dbReference>
<feature type="compositionally biased region" description="Low complexity" evidence="16">
    <location>
        <begin position="310"/>
        <end position="319"/>
    </location>
</feature>
<keyword evidence="3" id="KW-0813">Transport</keyword>
<evidence type="ECO:0000256" key="3">
    <source>
        <dbReference type="ARBA" id="ARBA00022448"/>
    </source>
</evidence>
<evidence type="ECO:0000256" key="16">
    <source>
        <dbReference type="SAM" id="MobiDB-lite"/>
    </source>
</evidence>
<keyword evidence="11" id="KW-0472">Membrane</keyword>
<gene>
    <name evidence="18" type="ORF">E6L38_07185</name>
</gene>
<accession>A0A4S5BF73</accession>
<dbReference type="InterPro" id="IPR050388">
    <property type="entry name" value="ABC_Ni/Peptide_Import"/>
</dbReference>
<evidence type="ECO:0000256" key="14">
    <source>
        <dbReference type="ARBA" id="ARBA00044143"/>
    </source>
</evidence>
<evidence type="ECO:0000313" key="19">
    <source>
        <dbReference type="Proteomes" id="UP000306697"/>
    </source>
</evidence>
<protein>
    <recommendedName>
        <fullName evidence="14">Nickel import system ATP-binding protein NikD</fullName>
        <ecNumber evidence="13">7.2.2.11</ecNumber>
    </recommendedName>
</protein>
<dbReference type="GO" id="GO:0016887">
    <property type="term" value="F:ATP hydrolysis activity"/>
    <property type="evidence" value="ECO:0007669"/>
    <property type="project" value="InterPro"/>
</dbReference>
<comment type="subcellular location">
    <subcellularLocation>
        <location evidence="1">Cell membrane</location>
        <topology evidence="1">Peripheral membrane protein</topology>
    </subcellularLocation>
</comment>
<dbReference type="AlphaFoldDB" id="A0A4S5BF73"/>
<evidence type="ECO:0000256" key="8">
    <source>
        <dbReference type="ARBA" id="ARBA00022967"/>
    </source>
</evidence>
<dbReference type="SMART" id="SM00382">
    <property type="entry name" value="AAA"/>
    <property type="match status" value="1"/>
</dbReference>
<reference evidence="18 19" key="1">
    <citation type="submission" date="2019-04" db="EMBL/GenBank/DDBJ databases">
        <title>Genome Announcement To Ensure Probiotic Safety of Bifidobacterium longum subsp infantis UBBI-01.</title>
        <authorList>
            <person name="Sulthana A."/>
            <person name="Lakshmi S.G."/>
            <person name="Madempudi R.S."/>
        </authorList>
    </citation>
    <scope>NUCLEOTIDE SEQUENCE [LARGE SCALE GENOMIC DNA]</scope>
    <source>
        <strain evidence="18 19">UBBI-01</strain>
    </source>
</reference>
<keyword evidence="6" id="KW-0547">Nucleotide-binding</keyword>
<dbReference type="GO" id="GO:0015413">
    <property type="term" value="F:ABC-type nickel transporter activity"/>
    <property type="evidence" value="ECO:0007669"/>
    <property type="project" value="UniProtKB-EC"/>
</dbReference>
<organism evidence="18 19">
    <name type="scientific">Bifidobacterium longum subsp. infantis</name>
    <dbReference type="NCBI Taxonomy" id="1682"/>
    <lineage>
        <taxon>Bacteria</taxon>
        <taxon>Bacillati</taxon>
        <taxon>Actinomycetota</taxon>
        <taxon>Actinomycetes</taxon>
        <taxon>Bifidobacteriales</taxon>
        <taxon>Bifidobacteriaceae</taxon>
        <taxon>Bifidobacterium</taxon>
    </lineage>
</organism>
<dbReference type="GO" id="GO:0015833">
    <property type="term" value="P:peptide transport"/>
    <property type="evidence" value="ECO:0007669"/>
    <property type="project" value="InterPro"/>
</dbReference>
<keyword evidence="5" id="KW-0533">Nickel</keyword>
<keyword evidence="9" id="KW-0406">Ion transport</keyword>
<evidence type="ECO:0000256" key="13">
    <source>
        <dbReference type="ARBA" id="ARBA00039098"/>
    </source>
</evidence>
<evidence type="ECO:0000256" key="10">
    <source>
        <dbReference type="ARBA" id="ARBA00023112"/>
    </source>
</evidence>
<dbReference type="GO" id="GO:0005886">
    <property type="term" value="C:plasma membrane"/>
    <property type="evidence" value="ECO:0007669"/>
    <property type="project" value="UniProtKB-SubCell"/>
</dbReference>
<dbReference type="InterPro" id="IPR017871">
    <property type="entry name" value="ABC_transporter-like_CS"/>
</dbReference>
<comment type="subunit">
    <text evidence="12">The complex is composed of two ATP-binding proteins (NikD and NikE), two transmembrane proteins (NikB and NikC) and a solute-binding protein (NikA).</text>
</comment>
<dbReference type="InterPro" id="IPR003593">
    <property type="entry name" value="AAA+_ATPase"/>
</dbReference>
<evidence type="ECO:0000256" key="4">
    <source>
        <dbReference type="ARBA" id="ARBA00022475"/>
    </source>
</evidence>
<evidence type="ECO:0000256" key="11">
    <source>
        <dbReference type="ARBA" id="ARBA00023136"/>
    </source>
</evidence>
<dbReference type="PROSITE" id="PS50893">
    <property type="entry name" value="ABC_TRANSPORTER_2"/>
    <property type="match status" value="1"/>
</dbReference>
<comment type="caution">
    <text evidence="18">The sequence shown here is derived from an EMBL/GenBank/DDBJ whole genome shotgun (WGS) entry which is preliminary data.</text>
</comment>
<feature type="region of interest" description="Disordered" evidence="16">
    <location>
        <begin position="300"/>
        <end position="319"/>
    </location>
</feature>
<evidence type="ECO:0000256" key="5">
    <source>
        <dbReference type="ARBA" id="ARBA00022596"/>
    </source>
</evidence>
<dbReference type="Pfam" id="PF08352">
    <property type="entry name" value="oligo_HPY"/>
    <property type="match status" value="1"/>
</dbReference>
<dbReference type="PROSITE" id="PS00211">
    <property type="entry name" value="ABC_TRANSPORTER_1"/>
    <property type="match status" value="1"/>
</dbReference>
<evidence type="ECO:0000259" key="17">
    <source>
        <dbReference type="PROSITE" id="PS50893"/>
    </source>
</evidence>
<evidence type="ECO:0000256" key="12">
    <source>
        <dbReference type="ARBA" id="ARBA00038669"/>
    </source>
</evidence>
<keyword evidence="8" id="KW-1278">Translocase</keyword>
<evidence type="ECO:0000256" key="15">
    <source>
        <dbReference type="ARBA" id="ARBA00048610"/>
    </source>
</evidence>
<feature type="domain" description="ABC transporter" evidence="17">
    <location>
        <begin position="31"/>
        <end position="281"/>
    </location>
</feature>
<keyword evidence="7 18" id="KW-0067">ATP-binding</keyword>
<keyword evidence="4" id="KW-1003">Cell membrane</keyword>
<dbReference type="GO" id="GO:0005524">
    <property type="term" value="F:ATP binding"/>
    <property type="evidence" value="ECO:0007669"/>
    <property type="project" value="UniProtKB-KW"/>
</dbReference>
<dbReference type="PANTHER" id="PTHR43297:SF13">
    <property type="entry name" value="NICKEL ABC TRANSPORTER, ATP-BINDING PROTEIN"/>
    <property type="match status" value="1"/>
</dbReference>
<dbReference type="InterPro" id="IPR003439">
    <property type="entry name" value="ABC_transporter-like_ATP-bd"/>
</dbReference>
<evidence type="ECO:0000256" key="1">
    <source>
        <dbReference type="ARBA" id="ARBA00004202"/>
    </source>
</evidence>
<dbReference type="InterPro" id="IPR013563">
    <property type="entry name" value="Oligopep_ABC_C"/>
</dbReference>
<evidence type="ECO:0000256" key="6">
    <source>
        <dbReference type="ARBA" id="ARBA00022741"/>
    </source>
</evidence>
<dbReference type="Gene3D" id="3.40.50.300">
    <property type="entry name" value="P-loop containing nucleotide triphosphate hydrolases"/>
    <property type="match status" value="1"/>
</dbReference>
<feature type="compositionally biased region" description="Basic and acidic residues" evidence="16">
    <location>
        <begin position="300"/>
        <end position="309"/>
    </location>
</feature>
<keyword evidence="10" id="KW-0921">Nickel transport</keyword>
<dbReference type="Proteomes" id="UP000306697">
    <property type="component" value="Unassembled WGS sequence"/>
</dbReference>
<dbReference type="CDD" id="cd03257">
    <property type="entry name" value="ABC_NikE_OppD_transporters"/>
    <property type="match status" value="1"/>
</dbReference>